<dbReference type="EMBL" id="CAKOFQ010006879">
    <property type="protein sequence ID" value="CAH1979433.1"/>
    <property type="molecule type" value="Genomic_DNA"/>
</dbReference>
<comment type="caution">
    <text evidence="3">The sequence shown here is derived from an EMBL/GenBank/DDBJ whole genome shotgun (WGS) entry which is preliminary data.</text>
</comment>
<feature type="transmembrane region" description="Helical" evidence="2">
    <location>
        <begin position="101"/>
        <end position="124"/>
    </location>
</feature>
<evidence type="ECO:0000256" key="2">
    <source>
        <dbReference type="SAM" id="Phobius"/>
    </source>
</evidence>
<evidence type="ECO:0000313" key="4">
    <source>
        <dbReference type="Proteomes" id="UP001152888"/>
    </source>
</evidence>
<organism evidence="3 4">
    <name type="scientific">Acanthoscelides obtectus</name>
    <name type="common">Bean weevil</name>
    <name type="synonym">Bruchus obtectus</name>
    <dbReference type="NCBI Taxonomy" id="200917"/>
    <lineage>
        <taxon>Eukaryota</taxon>
        <taxon>Metazoa</taxon>
        <taxon>Ecdysozoa</taxon>
        <taxon>Arthropoda</taxon>
        <taxon>Hexapoda</taxon>
        <taxon>Insecta</taxon>
        <taxon>Pterygota</taxon>
        <taxon>Neoptera</taxon>
        <taxon>Endopterygota</taxon>
        <taxon>Coleoptera</taxon>
        <taxon>Polyphaga</taxon>
        <taxon>Cucujiformia</taxon>
        <taxon>Chrysomeloidea</taxon>
        <taxon>Chrysomelidae</taxon>
        <taxon>Bruchinae</taxon>
        <taxon>Bruchini</taxon>
        <taxon>Acanthoscelides</taxon>
    </lineage>
</organism>
<dbReference type="OrthoDB" id="6819313at2759"/>
<keyword evidence="2" id="KW-0472">Membrane</keyword>
<feature type="transmembrane region" description="Helical" evidence="2">
    <location>
        <begin position="14"/>
        <end position="34"/>
    </location>
</feature>
<dbReference type="Proteomes" id="UP001152888">
    <property type="component" value="Unassembled WGS sequence"/>
</dbReference>
<keyword evidence="2" id="KW-1133">Transmembrane helix</keyword>
<dbReference type="AlphaFoldDB" id="A0A9P0PE26"/>
<protein>
    <submittedName>
        <fullName evidence="3">Uncharacterized protein</fullName>
    </submittedName>
</protein>
<reference evidence="3" key="1">
    <citation type="submission" date="2022-03" db="EMBL/GenBank/DDBJ databases">
        <authorList>
            <person name="Sayadi A."/>
        </authorList>
    </citation>
    <scope>NUCLEOTIDE SEQUENCE</scope>
</reference>
<feature type="transmembrane region" description="Helical" evidence="2">
    <location>
        <begin position="67"/>
        <end position="89"/>
    </location>
</feature>
<evidence type="ECO:0000313" key="3">
    <source>
        <dbReference type="EMBL" id="CAH1979433.1"/>
    </source>
</evidence>
<accession>A0A9P0PE26</accession>
<evidence type="ECO:0000256" key="1">
    <source>
        <dbReference type="SAM" id="MobiDB-lite"/>
    </source>
</evidence>
<feature type="region of interest" description="Disordered" evidence="1">
    <location>
        <begin position="302"/>
        <end position="323"/>
    </location>
</feature>
<proteinExistence type="predicted"/>
<gene>
    <name evidence="3" type="ORF">ACAOBT_LOCUS13437</name>
</gene>
<keyword evidence="2" id="KW-0812">Transmembrane</keyword>
<sequence length="369" mass="42694">MISKSNGIPNYTEVIVISVIAICFLSLDVSVLTLEEDLQEIWNYDFDEKVKEEDVEDYLKYCLSGIVLLRAFTLHLFLALHFLLLWSAIGEEKPNLVVPWLLLGLFRSIFLNFLGFSTGIYVCLIQKGHHPVCLEYIIAQAIQHGPEVYAWLSIFRYHRALILSARNRLMVDERTRMKKIQNSQYKYFSRTNFADAVEDGRNVITESAIENVIHHIKRTKPTQCPSRSLDALIELKSAKIRKNDYELEGDHESIKEKVMRILNVVYEDIKKARIAKEKRPPWKFADLNIEKLLMTSERRHPNIYSHKKNNHTSSLEKKRTPSEESVYEGAIANEIELRCISLGGSNTSCFDLESKDNIHHARSKNVSRV</sequence>
<keyword evidence="4" id="KW-1185">Reference proteome</keyword>
<name>A0A9P0PE26_ACAOB</name>